<accession>A0A0V1B307</accession>
<feature type="region of interest" description="Disordered" evidence="1">
    <location>
        <begin position="159"/>
        <end position="186"/>
    </location>
</feature>
<protein>
    <recommendedName>
        <fullName evidence="3">PiggyBac transposable element-derived protein domain-containing protein</fullName>
    </recommendedName>
</protein>
<feature type="signal peptide" evidence="2">
    <location>
        <begin position="1"/>
        <end position="18"/>
    </location>
</feature>
<comment type="caution">
    <text evidence="4">The sequence shown here is derived from an EMBL/GenBank/DDBJ whole genome shotgun (WGS) entry which is preliminary data.</text>
</comment>
<dbReference type="EMBL" id="JYDH01000129">
    <property type="protein sequence ID" value="KRY30915.1"/>
    <property type="molecule type" value="Genomic_DNA"/>
</dbReference>
<feature type="chain" id="PRO_5006874919" description="PiggyBac transposable element-derived protein domain-containing protein" evidence="2">
    <location>
        <begin position="19"/>
        <end position="399"/>
    </location>
</feature>
<proteinExistence type="predicted"/>
<feature type="domain" description="PiggyBac transposable element-derived protein" evidence="3">
    <location>
        <begin position="23"/>
        <end position="163"/>
    </location>
</feature>
<name>A0A0V1B307_TRISP</name>
<evidence type="ECO:0000259" key="3">
    <source>
        <dbReference type="Pfam" id="PF13843"/>
    </source>
</evidence>
<gene>
    <name evidence="4" type="ORF">T01_8160</name>
</gene>
<feature type="compositionally biased region" description="Basic residues" evidence="1">
    <location>
        <begin position="170"/>
        <end position="184"/>
    </location>
</feature>
<organism evidence="4 5">
    <name type="scientific">Trichinella spiralis</name>
    <name type="common">Trichina worm</name>
    <dbReference type="NCBI Taxonomy" id="6334"/>
    <lineage>
        <taxon>Eukaryota</taxon>
        <taxon>Metazoa</taxon>
        <taxon>Ecdysozoa</taxon>
        <taxon>Nematoda</taxon>
        <taxon>Enoplea</taxon>
        <taxon>Dorylaimia</taxon>
        <taxon>Trichinellida</taxon>
        <taxon>Trichinellidae</taxon>
        <taxon>Trichinella</taxon>
    </lineage>
</organism>
<evidence type="ECO:0000313" key="4">
    <source>
        <dbReference type="EMBL" id="KRY30915.1"/>
    </source>
</evidence>
<reference evidence="4 5" key="1">
    <citation type="submission" date="2015-01" db="EMBL/GenBank/DDBJ databases">
        <title>Evolution of Trichinella species and genotypes.</title>
        <authorList>
            <person name="Korhonen P.K."/>
            <person name="Edoardo P."/>
            <person name="Giuseppe L.R."/>
            <person name="Gasser R.B."/>
        </authorList>
    </citation>
    <scope>NUCLEOTIDE SEQUENCE [LARGE SCALE GENOMIC DNA]</scope>
    <source>
        <strain evidence="4">ISS3</strain>
    </source>
</reference>
<keyword evidence="2" id="KW-0732">Signal</keyword>
<dbReference type="AlphaFoldDB" id="A0A0V1B307"/>
<dbReference type="Pfam" id="PF13843">
    <property type="entry name" value="DDE_Tnp_1_7"/>
    <property type="match status" value="1"/>
</dbReference>
<dbReference type="Proteomes" id="UP000054776">
    <property type="component" value="Unassembled WGS sequence"/>
</dbReference>
<dbReference type="InterPro" id="IPR029526">
    <property type="entry name" value="PGBD"/>
</dbReference>
<evidence type="ECO:0000313" key="5">
    <source>
        <dbReference type="Proteomes" id="UP000054776"/>
    </source>
</evidence>
<dbReference type="OrthoDB" id="5919926at2759"/>
<evidence type="ECO:0000256" key="2">
    <source>
        <dbReference type="SAM" id="SignalP"/>
    </source>
</evidence>
<sequence length="399" mass="46009">MSFVHCILVVFFFAVGEAQINWICDAEYGYALKGLLYIGRSSEEPQIGLASTNVGQLAQPFVNSNRNVFMDRYFTSYSTVKHLFEQDLTVIGTVFAHRRDVLACLRKAARRDLYSTLAVYEHSKKVCINNAFLLMRHQQSYQKTKKRFMRELSAGQTTHRNEISVMKRQNPSKHREQGRRRKVKNQRETAAIHIEMLGGTTLHGRDAAVMLPEAQEALFLSDTKQKFGVFHKLVRVEEVSTMGIFTIMQVVVQNTDCQVSHDIIPQRDQRANRRRTIYIDSIDDVEEQVVPQHSQMLGGTTEYTDSDADIKEQVKQAIFETDRKKTNGTYLWLEKIVIGFNMGISSRFQVLLKQTVCPIKVKRYNSYKKVYENCKGYGDLKNCTVEYKYFDPTISTVEC</sequence>
<evidence type="ECO:0000256" key="1">
    <source>
        <dbReference type="SAM" id="MobiDB-lite"/>
    </source>
</evidence>
<keyword evidence="5" id="KW-1185">Reference proteome</keyword>